<comment type="caution">
    <text evidence="1">The sequence shown here is derived from an EMBL/GenBank/DDBJ whole genome shotgun (WGS) entry which is preliminary data.</text>
</comment>
<sequence length="40" mass="4576">MNGVSGGLHVYGRLVCLLFDFILRKFGQLTMKVTFKLKPF</sequence>
<dbReference type="EMBL" id="AMQX01000029">
    <property type="protein sequence ID" value="EKS48495.1"/>
    <property type="molecule type" value="Genomic_DNA"/>
</dbReference>
<accession>A0AB33XR07</accession>
<evidence type="ECO:0000313" key="2">
    <source>
        <dbReference type="Proteomes" id="UP000009352"/>
    </source>
</evidence>
<dbReference type="AlphaFoldDB" id="A0AB33XR07"/>
<name>A0AB33XR07_LACRH</name>
<proteinExistence type="predicted"/>
<gene>
    <name evidence="1" type="ORF">LRHMDP3_2856</name>
</gene>
<dbReference type="Proteomes" id="UP000009352">
    <property type="component" value="Unassembled WGS sequence"/>
</dbReference>
<evidence type="ECO:0000313" key="1">
    <source>
        <dbReference type="EMBL" id="EKS48495.1"/>
    </source>
</evidence>
<protein>
    <submittedName>
        <fullName evidence="1">Uncharacterized protein</fullName>
    </submittedName>
</protein>
<organism evidence="1 2">
    <name type="scientific">Lacticaseibacillus rhamnosus LRHMDP3</name>
    <dbReference type="NCBI Taxonomy" id="1203259"/>
    <lineage>
        <taxon>Bacteria</taxon>
        <taxon>Bacillati</taxon>
        <taxon>Bacillota</taxon>
        <taxon>Bacilli</taxon>
        <taxon>Lactobacillales</taxon>
        <taxon>Lactobacillaceae</taxon>
        <taxon>Lacticaseibacillus</taxon>
    </lineage>
</organism>
<reference evidence="1 2" key="1">
    <citation type="journal article" date="2013" name="Genome Announc.">
        <title>Draft Genome Sequence of Staphylococcus simulans UMC-CNS-990, Isolated from a Case of Chronic Bovine Mastitis.</title>
        <authorList>
            <person name="Calcutt M.J."/>
            <person name="Foecking M.F."/>
            <person name="Hsieh H.Y."/>
            <person name="Perry J."/>
            <person name="Stewart G.C."/>
            <person name="Middleton J.R."/>
        </authorList>
    </citation>
    <scope>NUCLEOTIDE SEQUENCE [LARGE SCALE GENOMIC DNA]</scope>
    <source>
        <strain evidence="1 2">LRHMDP3</strain>
    </source>
</reference>